<keyword evidence="1" id="KW-0805">Transcription regulation</keyword>
<organism evidence="5 6">
    <name type="scientific">Bradyrhizobium uaiense</name>
    <dbReference type="NCBI Taxonomy" id="2594946"/>
    <lineage>
        <taxon>Bacteria</taxon>
        <taxon>Pseudomonadati</taxon>
        <taxon>Pseudomonadota</taxon>
        <taxon>Alphaproteobacteria</taxon>
        <taxon>Hyphomicrobiales</taxon>
        <taxon>Nitrobacteraceae</taxon>
        <taxon>Bradyrhizobium</taxon>
    </lineage>
</organism>
<dbReference type="InterPro" id="IPR018060">
    <property type="entry name" value="HTH_AraC"/>
</dbReference>
<dbReference type="Gene3D" id="3.40.50.880">
    <property type="match status" value="1"/>
</dbReference>
<dbReference type="GO" id="GO:0043565">
    <property type="term" value="F:sequence-specific DNA binding"/>
    <property type="evidence" value="ECO:0007669"/>
    <property type="project" value="InterPro"/>
</dbReference>
<dbReference type="Proteomes" id="UP000468531">
    <property type="component" value="Unassembled WGS sequence"/>
</dbReference>
<keyword evidence="6" id="KW-1185">Reference proteome</keyword>
<gene>
    <name evidence="5" type="ORF">FNJ47_21505</name>
</gene>
<dbReference type="EMBL" id="VKHP01000088">
    <property type="protein sequence ID" value="NEU98328.1"/>
    <property type="molecule type" value="Genomic_DNA"/>
</dbReference>
<feature type="domain" description="HTH araC/xylS-type" evidence="4">
    <location>
        <begin position="213"/>
        <end position="311"/>
    </location>
</feature>
<dbReference type="InterPro" id="IPR002818">
    <property type="entry name" value="DJ-1/PfpI"/>
</dbReference>
<comment type="caution">
    <text evidence="5">The sequence shown here is derived from an EMBL/GenBank/DDBJ whole genome shotgun (WGS) entry which is preliminary data.</text>
</comment>
<dbReference type="PROSITE" id="PS00041">
    <property type="entry name" value="HTH_ARAC_FAMILY_1"/>
    <property type="match status" value="1"/>
</dbReference>
<dbReference type="AlphaFoldDB" id="A0A6P1BIZ6"/>
<reference evidence="5 6" key="1">
    <citation type="journal article" date="2020" name="Arch. Microbiol.">
        <title>Bradyrhizobium uaiense sp. nov., a new highly efficient cowpea symbiont.</title>
        <authorList>
            <person name="Cabral Michel D."/>
            <person name="Azarias Guimaraes A."/>
            <person name="Martins da Costa E."/>
            <person name="Soares de Carvalho T."/>
            <person name="Balsanelli E."/>
            <person name="Willems A."/>
            <person name="Maltempi de Souza E."/>
            <person name="de Souza Moreira F.M."/>
        </authorList>
    </citation>
    <scope>NUCLEOTIDE SEQUENCE [LARGE SCALE GENOMIC DNA]</scope>
    <source>
        <strain evidence="5 6">UFLA 03-164</strain>
    </source>
</reference>
<dbReference type="InterPro" id="IPR029062">
    <property type="entry name" value="Class_I_gatase-like"/>
</dbReference>
<dbReference type="PANTHER" id="PTHR43130">
    <property type="entry name" value="ARAC-FAMILY TRANSCRIPTIONAL REGULATOR"/>
    <property type="match status" value="1"/>
</dbReference>
<evidence type="ECO:0000313" key="6">
    <source>
        <dbReference type="Proteomes" id="UP000468531"/>
    </source>
</evidence>
<sequence>MSAPKIAILTYDGVNAFELGIAMEVFGLSNMGPNWYDVVVCSDKKHSARSSSCGVQIVTNRGLDALDKATTVIVPGWQDIDALPPKILLDRLEAAHARGARIATICAGVFVLAATGLLSGRRAAVHWAQAEALAQKYPDILVDSSVLYVDDNDILSSAGRAAGLDLCIHIVERDFGARVANEVARRLVVPARREGGQAQYIPRKVLPVRNAMGGLLVWIRQNLDEDLAIEKLAERVRMSRRTFIRRFIEATGTSPGEWITQERMTHARMLLEDTRTPVEQVAAMSGFGSVDTLRHHFRAHLATSPVRYRTCFRKAVPEKRRRH</sequence>
<dbReference type="InterPro" id="IPR052158">
    <property type="entry name" value="INH-QAR"/>
</dbReference>
<keyword evidence="2" id="KW-0238">DNA-binding</keyword>
<evidence type="ECO:0000313" key="5">
    <source>
        <dbReference type="EMBL" id="NEU98328.1"/>
    </source>
</evidence>
<accession>A0A6P1BIZ6</accession>
<dbReference type="GO" id="GO:0003700">
    <property type="term" value="F:DNA-binding transcription factor activity"/>
    <property type="evidence" value="ECO:0007669"/>
    <property type="project" value="InterPro"/>
</dbReference>
<dbReference type="InterPro" id="IPR009057">
    <property type="entry name" value="Homeodomain-like_sf"/>
</dbReference>
<dbReference type="PANTHER" id="PTHR43130:SF3">
    <property type="entry name" value="HTH-TYPE TRANSCRIPTIONAL REGULATOR RV1931C"/>
    <property type="match status" value="1"/>
</dbReference>
<protein>
    <submittedName>
        <fullName evidence="5">Helix-turn-helix domain-containing protein</fullName>
    </submittedName>
</protein>
<dbReference type="InterPro" id="IPR018062">
    <property type="entry name" value="HTH_AraC-typ_CS"/>
</dbReference>
<name>A0A6P1BIZ6_9BRAD</name>
<dbReference type="PROSITE" id="PS01124">
    <property type="entry name" value="HTH_ARAC_FAMILY_2"/>
    <property type="match status" value="1"/>
</dbReference>
<dbReference type="SUPFAM" id="SSF46689">
    <property type="entry name" value="Homeodomain-like"/>
    <property type="match status" value="2"/>
</dbReference>
<dbReference type="Pfam" id="PF01965">
    <property type="entry name" value="DJ-1_PfpI"/>
    <property type="match status" value="1"/>
</dbReference>
<dbReference type="Pfam" id="PF12833">
    <property type="entry name" value="HTH_18"/>
    <property type="match status" value="1"/>
</dbReference>
<keyword evidence="3" id="KW-0804">Transcription</keyword>
<dbReference type="Gene3D" id="1.10.10.60">
    <property type="entry name" value="Homeodomain-like"/>
    <property type="match status" value="1"/>
</dbReference>
<evidence type="ECO:0000256" key="3">
    <source>
        <dbReference type="ARBA" id="ARBA00023163"/>
    </source>
</evidence>
<evidence type="ECO:0000259" key="4">
    <source>
        <dbReference type="PROSITE" id="PS01124"/>
    </source>
</evidence>
<dbReference type="SUPFAM" id="SSF52317">
    <property type="entry name" value="Class I glutamine amidotransferase-like"/>
    <property type="match status" value="1"/>
</dbReference>
<evidence type="ECO:0000256" key="1">
    <source>
        <dbReference type="ARBA" id="ARBA00023015"/>
    </source>
</evidence>
<evidence type="ECO:0000256" key="2">
    <source>
        <dbReference type="ARBA" id="ARBA00023125"/>
    </source>
</evidence>
<proteinExistence type="predicted"/>
<dbReference type="CDD" id="cd03137">
    <property type="entry name" value="GATase1_AraC_1"/>
    <property type="match status" value="1"/>
</dbReference>
<dbReference type="RefSeq" id="WP_163156538.1">
    <property type="nucleotide sequence ID" value="NZ_VKHP01000088.1"/>
</dbReference>
<dbReference type="SMART" id="SM00342">
    <property type="entry name" value="HTH_ARAC"/>
    <property type="match status" value="1"/>
</dbReference>